<dbReference type="SUPFAM" id="SSF54373">
    <property type="entry name" value="FAD-linked reductases, C-terminal domain"/>
    <property type="match status" value="1"/>
</dbReference>
<dbReference type="SUPFAM" id="SSF52833">
    <property type="entry name" value="Thioredoxin-like"/>
    <property type="match status" value="1"/>
</dbReference>
<dbReference type="InterPro" id="IPR012941">
    <property type="entry name" value="Phe_hydrox_C_dim_dom"/>
</dbReference>
<evidence type="ECO:0000256" key="1">
    <source>
        <dbReference type="ARBA" id="ARBA00007801"/>
    </source>
</evidence>
<dbReference type="Gene3D" id="3.50.50.60">
    <property type="entry name" value="FAD/NAD(P)-binding domain"/>
    <property type="match status" value="1"/>
</dbReference>
<dbReference type="PANTHER" id="PTHR43004:SF15">
    <property type="entry name" value="MONOOXYGENASE, PUTATIVE (AFU_ORTHOLOGUE AFUA_6G03030)-RELATED"/>
    <property type="match status" value="1"/>
</dbReference>
<dbReference type="AlphaFoldDB" id="A0AAE1C433"/>
<dbReference type="InterPro" id="IPR036249">
    <property type="entry name" value="Thioredoxin-like_sf"/>
</dbReference>
<keyword evidence="4" id="KW-0560">Oxidoreductase</keyword>
<reference evidence="7" key="1">
    <citation type="submission" date="2023-07" db="EMBL/GenBank/DDBJ databases">
        <title>Black Yeasts Isolated from many extreme environments.</title>
        <authorList>
            <person name="Coleine C."/>
            <person name="Stajich J.E."/>
            <person name="Selbmann L."/>
        </authorList>
    </citation>
    <scope>NUCLEOTIDE SEQUENCE</scope>
    <source>
        <strain evidence="7">CCFEE 5485</strain>
    </source>
</reference>
<dbReference type="PRINTS" id="PR00420">
    <property type="entry name" value="RNGMNOXGNASE"/>
</dbReference>
<dbReference type="InterPro" id="IPR036188">
    <property type="entry name" value="FAD/NAD-bd_sf"/>
</dbReference>
<gene>
    <name evidence="7" type="ORF">LTR78_002977</name>
</gene>
<keyword evidence="2" id="KW-0285">Flavoprotein</keyword>
<protein>
    <recommendedName>
        <fullName evidence="9">Phenol 2-monooxygenase</fullName>
    </recommendedName>
</protein>
<feature type="domain" description="Phenol hydroxylase-like C-terminal dimerisation" evidence="6">
    <location>
        <begin position="364"/>
        <end position="530"/>
    </location>
</feature>
<feature type="domain" description="FAD-binding" evidence="5">
    <location>
        <begin position="121"/>
        <end position="303"/>
    </location>
</feature>
<evidence type="ECO:0000256" key="2">
    <source>
        <dbReference type="ARBA" id="ARBA00022630"/>
    </source>
</evidence>
<sequence length="531" mass="59449">MLREGSLFTQWALWAPDSDGALHRTGVKSWNRYDSRYTNITLTQARIGEIMAEYIREKCADMEIRRATIVEGLSVRDGEEYPVEVRTRNVRRTINGETTEAQASNGIRVDDDEDLLKTSIDTRTIHAKYVVACDGAHSWTRRQLDIAMVGDDTDVIWGVMDVLPDTDFPSTRALNSVLGAGFGLLLVPRERGLIRVYTTLAMTIQQRLKPYRFSYKTCEWWAAYQIGQRISTANIDSSGRVFLAGDAVHTHSPQAGQGINVGIQDVWNVMWRLNLVVKQSAKPDIPQTYSEERLKVAQDLVNFDRQFAAMASGQPTPQGLFGRQSWSIQHFFHRIGVMVAGLHVHSESSVLTCTSKEDLEVAQKALSSGKVPPGMVVGMRLKPATIYRHEDALKVEFTGHEAFQSDDRFRILLFVGNLRTADNMERLQHVASKLSVLLSRYVSKVFDIVILHTANPTDLGLSKPVARAQETLGSNTRIFFDGQLVDGKLVSSGAAYKTYHVDAEAGKLVLLRPDQYIAYVGELTNVETVER</sequence>
<proteinExistence type="inferred from homology"/>
<keyword evidence="3" id="KW-0274">FAD</keyword>
<accession>A0AAE1C433</accession>
<evidence type="ECO:0000256" key="4">
    <source>
        <dbReference type="ARBA" id="ARBA00023002"/>
    </source>
</evidence>
<organism evidence="7 8">
    <name type="scientific">Recurvomyces mirabilis</name>
    <dbReference type="NCBI Taxonomy" id="574656"/>
    <lineage>
        <taxon>Eukaryota</taxon>
        <taxon>Fungi</taxon>
        <taxon>Dikarya</taxon>
        <taxon>Ascomycota</taxon>
        <taxon>Pezizomycotina</taxon>
        <taxon>Dothideomycetes</taxon>
        <taxon>Dothideomycetidae</taxon>
        <taxon>Mycosphaerellales</taxon>
        <taxon>Teratosphaeriaceae</taxon>
        <taxon>Recurvomyces</taxon>
    </lineage>
</organism>
<comment type="similarity">
    <text evidence="1">Belongs to the PheA/TfdB FAD monooxygenase family.</text>
</comment>
<dbReference type="InterPro" id="IPR038220">
    <property type="entry name" value="PHOX_C_sf"/>
</dbReference>
<name>A0AAE1C433_9PEZI</name>
<dbReference type="Pfam" id="PF07976">
    <property type="entry name" value="Phe_hydrox_dim"/>
    <property type="match status" value="1"/>
</dbReference>
<dbReference type="InterPro" id="IPR002938">
    <property type="entry name" value="FAD-bd"/>
</dbReference>
<dbReference type="Pfam" id="PF01494">
    <property type="entry name" value="FAD_binding_3"/>
    <property type="match status" value="1"/>
</dbReference>
<evidence type="ECO:0008006" key="9">
    <source>
        <dbReference type="Google" id="ProtNLM"/>
    </source>
</evidence>
<dbReference type="Gene3D" id="3.30.9.10">
    <property type="entry name" value="D-Amino Acid Oxidase, subunit A, domain 2"/>
    <property type="match status" value="1"/>
</dbReference>
<evidence type="ECO:0000259" key="6">
    <source>
        <dbReference type="Pfam" id="PF07976"/>
    </source>
</evidence>
<evidence type="ECO:0000313" key="8">
    <source>
        <dbReference type="Proteomes" id="UP001274830"/>
    </source>
</evidence>
<evidence type="ECO:0000256" key="3">
    <source>
        <dbReference type="ARBA" id="ARBA00022827"/>
    </source>
</evidence>
<dbReference type="PANTHER" id="PTHR43004">
    <property type="entry name" value="TRK SYSTEM POTASSIUM UPTAKE PROTEIN"/>
    <property type="match status" value="1"/>
</dbReference>
<dbReference type="GO" id="GO:0016709">
    <property type="term" value="F:oxidoreductase activity, acting on paired donors, with incorporation or reduction of molecular oxygen, NAD(P)H as one donor, and incorporation of one atom of oxygen"/>
    <property type="evidence" value="ECO:0007669"/>
    <property type="project" value="UniProtKB-ARBA"/>
</dbReference>
<dbReference type="InterPro" id="IPR050641">
    <property type="entry name" value="RIFMO-like"/>
</dbReference>
<dbReference type="SUPFAM" id="SSF51905">
    <property type="entry name" value="FAD/NAD(P)-binding domain"/>
    <property type="match status" value="1"/>
</dbReference>
<dbReference type="GO" id="GO:0071949">
    <property type="term" value="F:FAD binding"/>
    <property type="evidence" value="ECO:0007669"/>
    <property type="project" value="InterPro"/>
</dbReference>
<comment type="caution">
    <text evidence="7">The sequence shown here is derived from an EMBL/GenBank/DDBJ whole genome shotgun (WGS) entry which is preliminary data.</text>
</comment>
<dbReference type="Gene3D" id="3.40.30.20">
    <property type="match status" value="1"/>
</dbReference>
<keyword evidence="8" id="KW-1185">Reference proteome</keyword>
<dbReference type="EMBL" id="JAUTXT010000007">
    <property type="protein sequence ID" value="KAK3677439.1"/>
    <property type="molecule type" value="Genomic_DNA"/>
</dbReference>
<evidence type="ECO:0000313" key="7">
    <source>
        <dbReference type="EMBL" id="KAK3677439.1"/>
    </source>
</evidence>
<dbReference type="Proteomes" id="UP001274830">
    <property type="component" value="Unassembled WGS sequence"/>
</dbReference>
<evidence type="ECO:0000259" key="5">
    <source>
        <dbReference type="Pfam" id="PF01494"/>
    </source>
</evidence>